<feature type="region of interest" description="Disordered" evidence="1">
    <location>
        <begin position="1"/>
        <end position="142"/>
    </location>
</feature>
<protein>
    <submittedName>
        <fullName evidence="2">Uncharacterized protein</fullName>
    </submittedName>
</protein>
<evidence type="ECO:0000256" key="1">
    <source>
        <dbReference type="SAM" id="MobiDB-lite"/>
    </source>
</evidence>
<dbReference type="RefSeq" id="XP_003847183.1">
    <property type="nucleotide sequence ID" value="XM_003847135.1"/>
</dbReference>
<name>F9XRJ1_ZYMTI</name>
<organism evidence="2 3">
    <name type="scientific">Zymoseptoria tritici (strain CBS 115943 / IPO323)</name>
    <name type="common">Speckled leaf blotch fungus</name>
    <name type="synonym">Septoria tritici</name>
    <dbReference type="NCBI Taxonomy" id="336722"/>
    <lineage>
        <taxon>Eukaryota</taxon>
        <taxon>Fungi</taxon>
        <taxon>Dikarya</taxon>
        <taxon>Ascomycota</taxon>
        <taxon>Pezizomycotina</taxon>
        <taxon>Dothideomycetes</taxon>
        <taxon>Dothideomycetidae</taxon>
        <taxon>Mycosphaerellales</taxon>
        <taxon>Mycosphaerellaceae</taxon>
        <taxon>Zymoseptoria</taxon>
    </lineage>
</organism>
<feature type="compositionally biased region" description="Basic and acidic residues" evidence="1">
    <location>
        <begin position="129"/>
        <end position="142"/>
    </location>
</feature>
<dbReference type="InParanoid" id="F9XRJ1"/>
<dbReference type="HOGENOM" id="CLU_1422477_0_0_1"/>
<evidence type="ECO:0000313" key="3">
    <source>
        <dbReference type="Proteomes" id="UP000008062"/>
    </source>
</evidence>
<dbReference type="AlphaFoldDB" id="F9XRJ1"/>
<dbReference type="KEGG" id="ztr:MYCGRDRAFT_97838"/>
<accession>F9XRJ1</accession>
<reference evidence="2 3" key="1">
    <citation type="journal article" date="2011" name="PLoS Genet.">
        <title>Finished genome of the fungal wheat pathogen Mycosphaerella graminicola reveals dispensome structure, chromosome plasticity, and stealth pathogenesis.</title>
        <authorList>
            <person name="Goodwin S.B."/>
            <person name="Ben M'barek S."/>
            <person name="Dhillon B."/>
            <person name="Wittenberg A.H.J."/>
            <person name="Crane C.F."/>
            <person name="Hane J.K."/>
            <person name="Foster A.J."/>
            <person name="Van der Lee T.A.J."/>
            <person name="Grimwood J."/>
            <person name="Aerts A."/>
            <person name="Antoniw J."/>
            <person name="Bailey A."/>
            <person name="Bluhm B."/>
            <person name="Bowler J."/>
            <person name="Bristow J."/>
            <person name="van der Burgt A."/>
            <person name="Canto-Canche B."/>
            <person name="Churchill A.C.L."/>
            <person name="Conde-Ferraez L."/>
            <person name="Cools H.J."/>
            <person name="Coutinho P.M."/>
            <person name="Csukai M."/>
            <person name="Dehal P."/>
            <person name="De Wit P."/>
            <person name="Donzelli B."/>
            <person name="van de Geest H.C."/>
            <person name="van Ham R.C.H.J."/>
            <person name="Hammond-Kosack K.E."/>
            <person name="Henrissat B."/>
            <person name="Kilian A."/>
            <person name="Kobayashi A.K."/>
            <person name="Koopmann E."/>
            <person name="Kourmpetis Y."/>
            <person name="Kuzniar A."/>
            <person name="Lindquist E."/>
            <person name="Lombard V."/>
            <person name="Maliepaard C."/>
            <person name="Martins N."/>
            <person name="Mehrabi R."/>
            <person name="Nap J.P.H."/>
            <person name="Ponomarenko A."/>
            <person name="Rudd J.J."/>
            <person name="Salamov A."/>
            <person name="Schmutz J."/>
            <person name="Schouten H.J."/>
            <person name="Shapiro H."/>
            <person name="Stergiopoulos I."/>
            <person name="Torriani S.F.F."/>
            <person name="Tu H."/>
            <person name="de Vries R.P."/>
            <person name="Waalwijk C."/>
            <person name="Ware S.B."/>
            <person name="Wiebenga A."/>
            <person name="Zwiers L.-H."/>
            <person name="Oliver R.P."/>
            <person name="Grigoriev I.V."/>
            <person name="Kema G.H.J."/>
        </authorList>
    </citation>
    <scope>NUCLEOTIDE SEQUENCE [LARGE SCALE GENOMIC DNA]</scope>
    <source>
        <strain evidence="3">CBS 115943 / IPO323</strain>
    </source>
</reference>
<feature type="compositionally biased region" description="Polar residues" evidence="1">
    <location>
        <begin position="9"/>
        <end position="19"/>
    </location>
</feature>
<dbReference type="Proteomes" id="UP000008062">
    <property type="component" value="Chromosome 17"/>
</dbReference>
<dbReference type="GeneID" id="13399673"/>
<gene>
    <name evidence="2" type="ORF">MYCGRDRAFT_97838</name>
</gene>
<proteinExistence type="predicted"/>
<dbReference type="EMBL" id="CM001212">
    <property type="protein sequence ID" value="EGP82159.1"/>
    <property type="molecule type" value="Genomic_DNA"/>
</dbReference>
<evidence type="ECO:0000313" key="2">
    <source>
        <dbReference type="EMBL" id="EGP82159.1"/>
    </source>
</evidence>
<sequence length="191" mass="21532">MAADLQVTLALTTQSQENRQGGDRGESPFDELFVSLESPSQEEDQDGNRCESPFDELFVSLESPSQEEDQDGNRCESPFDELFVSLESPTQDGDQDGDRGETPFDDLFGSLLDSPDQAGEGVEGTSESVEEHNNQNQEDLKSFRQKKVYVLDELDKLRRQLERDAAIQKEEDAAFLHEMKTLLEKLTKGRH</sequence>
<keyword evidence="3" id="KW-1185">Reference proteome</keyword>